<sequence>MADSCSLFLLVQVRLQLPVGADAPHHLLPQAQLLRLLSDVGVSQVEQVNKGPDHRQRGRGRVH</sequence>
<dbReference type="AlphaFoldDB" id="A0A4Z2E5K2"/>
<reference evidence="1 2" key="1">
    <citation type="submission" date="2019-03" db="EMBL/GenBank/DDBJ databases">
        <title>First draft genome of Liparis tanakae, snailfish: a comprehensive survey of snailfish specific genes.</title>
        <authorList>
            <person name="Kim W."/>
            <person name="Song I."/>
            <person name="Jeong J.-H."/>
            <person name="Kim D."/>
            <person name="Kim S."/>
            <person name="Ryu S."/>
            <person name="Song J.Y."/>
            <person name="Lee S.K."/>
        </authorList>
    </citation>
    <scope>NUCLEOTIDE SEQUENCE [LARGE SCALE GENOMIC DNA]</scope>
    <source>
        <tissue evidence="1">Muscle</tissue>
    </source>
</reference>
<evidence type="ECO:0000313" key="2">
    <source>
        <dbReference type="Proteomes" id="UP000314294"/>
    </source>
</evidence>
<organism evidence="1 2">
    <name type="scientific">Liparis tanakae</name>
    <name type="common">Tanaka's snailfish</name>
    <dbReference type="NCBI Taxonomy" id="230148"/>
    <lineage>
        <taxon>Eukaryota</taxon>
        <taxon>Metazoa</taxon>
        <taxon>Chordata</taxon>
        <taxon>Craniata</taxon>
        <taxon>Vertebrata</taxon>
        <taxon>Euteleostomi</taxon>
        <taxon>Actinopterygii</taxon>
        <taxon>Neopterygii</taxon>
        <taxon>Teleostei</taxon>
        <taxon>Neoteleostei</taxon>
        <taxon>Acanthomorphata</taxon>
        <taxon>Eupercaria</taxon>
        <taxon>Perciformes</taxon>
        <taxon>Cottioidei</taxon>
        <taxon>Cottales</taxon>
        <taxon>Liparidae</taxon>
        <taxon>Liparis</taxon>
    </lineage>
</organism>
<keyword evidence="2" id="KW-1185">Reference proteome</keyword>
<dbReference type="EMBL" id="SRLO01017085">
    <property type="protein sequence ID" value="TNN23870.1"/>
    <property type="molecule type" value="Genomic_DNA"/>
</dbReference>
<name>A0A4Z2E5K2_9TELE</name>
<dbReference type="Proteomes" id="UP000314294">
    <property type="component" value="Unassembled WGS sequence"/>
</dbReference>
<evidence type="ECO:0000313" key="1">
    <source>
        <dbReference type="EMBL" id="TNN23870.1"/>
    </source>
</evidence>
<proteinExistence type="predicted"/>
<comment type="caution">
    <text evidence="1">The sequence shown here is derived from an EMBL/GenBank/DDBJ whole genome shotgun (WGS) entry which is preliminary data.</text>
</comment>
<gene>
    <name evidence="1" type="ORF">EYF80_066008</name>
</gene>
<accession>A0A4Z2E5K2</accession>
<protein>
    <submittedName>
        <fullName evidence="1">Uncharacterized protein</fullName>
    </submittedName>
</protein>